<name>A0A1G5RZC8_9FIRM</name>
<dbReference type="NCBIfam" id="TIGR02058">
    <property type="entry name" value="lin0512_fam"/>
    <property type="match status" value="1"/>
</dbReference>
<dbReference type="Pfam" id="PF09585">
    <property type="entry name" value="Lin0512_fam"/>
    <property type="match status" value="1"/>
</dbReference>
<dbReference type="InterPro" id="IPR037103">
    <property type="entry name" value="Tubulin/FtsZ-like_C"/>
</dbReference>
<dbReference type="EMBL" id="FMWL01000007">
    <property type="protein sequence ID" value="SCZ79474.1"/>
    <property type="molecule type" value="Genomic_DNA"/>
</dbReference>
<gene>
    <name evidence="3" type="ORF">SAMN03080599_01785</name>
</gene>
<evidence type="ECO:0000256" key="2">
    <source>
        <dbReference type="ARBA" id="ARBA00023134"/>
    </source>
</evidence>
<dbReference type="Gene3D" id="3.30.1330.20">
    <property type="entry name" value="Tubulin/FtsZ, C-terminal domain"/>
    <property type="match status" value="1"/>
</dbReference>
<dbReference type="Proteomes" id="UP000199208">
    <property type="component" value="Unassembled WGS sequence"/>
</dbReference>
<dbReference type="PANTHER" id="PTHR34784">
    <property type="entry name" value="50S RIBOSOMAL PROTEIN L34"/>
    <property type="match status" value="1"/>
</dbReference>
<sequence>MMRIKRFIIEFGLGLDFHGQSVTDAAGKAVREAISRSCLSGLQEVLGYSLKEMNEKILIKMTIAVSRPDEVDSESIKMYLPIGQKEVLVVSGGLKVRGINIPEFGDRDDSIEAAVACIEVCIIEKEESL</sequence>
<proteinExistence type="predicted"/>
<organism evidence="3 4">
    <name type="scientific">Acidaminobacter hydrogenoformans DSM 2784</name>
    <dbReference type="NCBI Taxonomy" id="1120920"/>
    <lineage>
        <taxon>Bacteria</taxon>
        <taxon>Bacillati</taxon>
        <taxon>Bacillota</taxon>
        <taxon>Clostridia</taxon>
        <taxon>Peptostreptococcales</taxon>
        <taxon>Acidaminobacteraceae</taxon>
        <taxon>Acidaminobacter</taxon>
    </lineage>
</organism>
<dbReference type="GO" id="GO:0005525">
    <property type="term" value="F:GTP binding"/>
    <property type="evidence" value="ECO:0007669"/>
    <property type="project" value="UniProtKB-KW"/>
</dbReference>
<keyword evidence="1" id="KW-0547">Nucleotide-binding</keyword>
<dbReference type="PANTHER" id="PTHR34784:SF1">
    <property type="entry name" value="50S RIBOSOMAL PROTEIN L34"/>
    <property type="match status" value="1"/>
</dbReference>
<dbReference type="AlphaFoldDB" id="A0A1G5RZC8"/>
<evidence type="ECO:0000256" key="1">
    <source>
        <dbReference type="ARBA" id="ARBA00022741"/>
    </source>
</evidence>
<reference evidence="3 4" key="1">
    <citation type="submission" date="2016-10" db="EMBL/GenBank/DDBJ databases">
        <authorList>
            <person name="de Groot N.N."/>
        </authorList>
    </citation>
    <scope>NUCLEOTIDE SEQUENCE [LARGE SCALE GENOMIC DNA]</scope>
    <source>
        <strain evidence="3 4">DSM 2784</strain>
    </source>
</reference>
<keyword evidence="2" id="KW-0342">GTP-binding</keyword>
<keyword evidence="4" id="KW-1185">Reference proteome</keyword>
<protein>
    <submittedName>
        <fullName evidence="3">Uncharacterized protein</fullName>
    </submittedName>
</protein>
<evidence type="ECO:0000313" key="4">
    <source>
        <dbReference type="Proteomes" id="UP000199208"/>
    </source>
</evidence>
<dbReference type="InterPro" id="IPR011719">
    <property type="entry name" value="CHP02058"/>
</dbReference>
<accession>A0A1G5RZC8</accession>
<evidence type="ECO:0000313" key="3">
    <source>
        <dbReference type="EMBL" id="SCZ79474.1"/>
    </source>
</evidence>
<dbReference type="STRING" id="1120920.SAMN03080599_01785"/>